<dbReference type="Gene3D" id="2.60.15.10">
    <property type="entry name" value="F0F1 ATP synthase delta/epsilon subunit, N-terminal"/>
    <property type="match status" value="1"/>
</dbReference>
<keyword evidence="5" id="KW-1185">Reference proteome</keyword>
<name>A0AAU9CPE0_9GAMM</name>
<sequence>MSTITLELQDATHTETVAGVRSFQGRDASGSFTLWPGHIRMMTVLEFGLARFRTDSAWEYLALPGAVLYFVRDTLYLSTRRYVRDPDPERIAEVLERQLREEEVQLMEIRASLRKMEEEMFKRLWQLGRRRA</sequence>
<feature type="coiled-coil region" evidence="2">
    <location>
        <begin position="92"/>
        <end position="119"/>
    </location>
</feature>
<evidence type="ECO:0000256" key="1">
    <source>
        <dbReference type="ARBA" id="ARBA00023196"/>
    </source>
</evidence>
<organism evidence="4 5">
    <name type="scientific">Methylomarinovum caldicuralii</name>
    <dbReference type="NCBI Taxonomy" id="438856"/>
    <lineage>
        <taxon>Bacteria</taxon>
        <taxon>Pseudomonadati</taxon>
        <taxon>Pseudomonadota</taxon>
        <taxon>Gammaproteobacteria</taxon>
        <taxon>Methylococcales</taxon>
        <taxon>Methylothermaceae</taxon>
        <taxon>Methylomarinovum</taxon>
    </lineage>
</organism>
<dbReference type="Pfam" id="PF02823">
    <property type="entry name" value="ATP-synt_DE_N"/>
    <property type="match status" value="1"/>
</dbReference>
<proteinExistence type="predicted"/>
<dbReference type="InterPro" id="IPR020546">
    <property type="entry name" value="ATP_synth_F1_dsu/esu_N"/>
</dbReference>
<protein>
    <submittedName>
        <fullName evidence="4">F-type H+-transporting ATPase subunit epsilon</fullName>
    </submittedName>
</protein>
<dbReference type="GO" id="GO:0015986">
    <property type="term" value="P:proton motive force-driven ATP synthesis"/>
    <property type="evidence" value="ECO:0007669"/>
    <property type="project" value="InterPro"/>
</dbReference>
<evidence type="ECO:0000256" key="2">
    <source>
        <dbReference type="SAM" id="Coils"/>
    </source>
</evidence>
<dbReference type="Proteomes" id="UP001321825">
    <property type="component" value="Chromosome"/>
</dbReference>
<dbReference type="GO" id="GO:0045259">
    <property type="term" value="C:proton-transporting ATP synthase complex"/>
    <property type="evidence" value="ECO:0007669"/>
    <property type="project" value="UniProtKB-KW"/>
</dbReference>
<dbReference type="KEGG" id="mcau:MIT9_P1415"/>
<evidence type="ECO:0000313" key="5">
    <source>
        <dbReference type="Proteomes" id="UP001321825"/>
    </source>
</evidence>
<keyword evidence="2" id="KW-0175">Coiled coil</keyword>
<evidence type="ECO:0000313" key="4">
    <source>
        <dbReference type="EMBL" id="BCX81833.1"/>
    </source>
</evidence>
<feature type="domain" description="ATP synthase F1 complex delta/epsilon subunit N-terminal" evidence="3">
    <location>
        <begin position="19"/>
        <end position="75"/>
    </location>
</feature>
<dbReference type="InterPro" id="IPR036771">
    <property type="entry name" value="ATPsynth_dsu/esu_N"/>
</dbReference>
<dbReference type="AlphaFoldDB" id="A0AAU9CPE0"/>
<dbReference type="EMBL" id="AP024714">
    <property type="protein sequence ID" value="BCX81833.1"/>
    <property type="molecule type" value="Genomic_DNA"/>
</dbReference>
<accession>A0AAU9CPE0</accession>
<reference evidence="5" key="1">
    <citation type="journal article" date="2024" name="Int. J. Syst. Evol. Microbiol.">
        <title>Methylomarinovum tepidoasis sp. nov., a moderately thermophilic methanotroph of the family Methylothermaceae isolated from a deep-sea hydrothermal field.</title>
        <authorList>
            <person name="Hirayama H."/>
            <person name="Takaki Y."/>
            <person name="Abe M."/>
            <person name="Miyazaki M."/>
            <person name="Uematsu K."/>
            <person name="Matsui Y."/>
            <person name="Takai K."/>
        </authorList>
    </citation>
    <scope>NUCLEOTIDE SEQUENCE [LARGE SCALE GENOMIC DNA]</scope>
    <source>
        <strain evidence="5">IT-9</strain>
    </source>
</reference>
<keyword evidence="1" id="KW-0139">CF(1)</keyword>
<dbReference type="RefSeq" id="WP_317704263.1">
    <property type="nucleotide sequence ID" value="NZ_AP024714.1"/>
</dbReference>
<gene>
    <name evidence="4" type="ORF">MIT9_P1415</name>
</gene>
<dbReference type="SUPFAM" id="SSF51344">
    <property type="entry name" value="Epsilon subunit of F1F0-ATP synthase N-terminal domain"/>
    <property type="match status" value="1"/>
</dbReference>
<keyword evidence="1" id="KW-0066">ATP synthesis</keyword>
<evidence type="ECO:0000259" key="3">
    <source>
        <dbReference type="Pfam" id="PF02823"/>
    </source>
</evidence>